<dbReference type="EMBL" id="JAMFTS010000003">
    <property type="protein sequence ID" value="KAJ4780579.1"/>
    <property type="molecule type" value="Genomic_DNA"/>
</dbReference>
<dbReference type="GO" id="GO:0004674">
    <property type="term" value="F:protein serine/threonine kinase activity"/>
    <property type="evidence" value="ECO:0007669"/>
    <property type="project" value="UniProtKB-KW"/>
</dbReference>
<evidence type="ECO:0000256" key="19">
    <source>
        <dbReference type="SAM" id="MobiDB-lite"/>
    </source>
</evidence>
<evidence type="ECO:0000256" key="11">
    <source>
        <dbReference type="ARBA" id="ARBA00022777"/>
    </source>
</evidence>
<dbReference type="InterPro" id="IPR008271">
    <property type="entry name" value="Ser/Thr_kinase_AS"/>
</dbReference>
<gene>
    <name evidence="22" type="ORF">LUZ62_064836</name>
</gene>
<dbReference type="InterPro" id="IPR001611">
    <property type="entry name" value="Leu-rich_rpt"/>
</dbReference>
<evidence type="ECO:0000256" key="6">
    <source>
        <dbReference type="ARBA" id="ARBA00022679"/>
    </source>
</evidence>
<evidence type="ECO:0000256" key="2">
    <source>
        <dbReference type="ARBA" id="ARBA00012513"/>
    </source>
</evidence>
<dbReference type="EC" id="2.7.11.1" evidence="2"/>
<dbReference type="InterPro" id="IPR001245">
    <property type="entry name" value="Ser-Thr/Tyr_kinase_cat_dom"/>
</dbReference>
<evidence type="ECO:0000256" key="10">
    <source>
        <dbReference type="ARBA" id="ARBA00022741"/>
    </source>
</evidence>
<evidence type="ECO:0000256" key="7">
    <source>
        <dbReference type="ARBA" id="ARBA00022692"/>
    </source>
</evidence>
<keyword evidence="12 18" id="KW-0067">ATP-binding</keyword>
<dbReference type="AlphaFoldDB" id="A0AAV8EMN1"/>
<dbReference type="Proteomes" id="UP001140206">
    <property type="component" value="Chromosome 3"/>
</dbReference>
<dbReference type="Pfam" id="PF12819">
    <property type="entry name" value="Malectin_like"/>
    <property type="match status" value="1"/>
</dbReference>
<accession>A0AAV8EMN1</accession>
<dbReference type="FunFam" id="3.30.200.20:FF:000039">
    <property type="entry name" value="receptor-like protein kinase FERONIA"/>
    <property type="match status" value="1"/>
</dbReference>
<dbReference type="CDD" id="cd14066">
    <property type="entry name" value="STKc_IRAK"/>
    <property type="match status" value="1"/>
</dbReference>
<keyword evidence="11 22" id="KW-0418">Kinase</keyword>
<dbReference type="Gene3D" id="3.30.200.20">
    <property type="entry name" value="Phosphorylase Kinase, domain 1"/>
    <property type="match status" value="1"/>
</dbReference>
<sequence>MHMENNLMGSSRFYSSRGSYEGLVLRYINVDCGLPSNTSYVHSYTGLTYFSDDQYIDTGVNSEVSNQYTVNENWTDLQTLRSFPSNIKNCYTLKPVTKSLKYLVRAIFYYGNYDKKGKPPNFDLYFGVNFWSTVNITTPNNYFSYEIIALAPANYIHVCLANTGHGTPFISVLELRPVNNTPYLADYKQSLNNIYRDDIGANYTHALRFPQDSHDRLWDSWTPTSWTALSTTSAIDGFDFDVPSLVLQTACVPSSPKGYIDITWSASDKSTTYFVVLHFAELQVVQNNSLREFYIYANDEQVFTGPVPLTYLSPSYAYYTRTGHIDYNMSLKSTARATLPPIINAFELYTVLPVTFLPTDNGDVTAINSIKARYSIMKDWSGDPCVPTDLGWIGVNCSIDYTNIPRITALTLSNSGLNGTIISDFGSLIALERLDLSHNYLSGNIPDSLDQLTSLTYLDLSGNSGLSKTLPPGLQKKQNDRHLTVIFNSADDGTGHKKSSNAVIIIIVALVIVFLIVGAAALFFWYLKKKKKNTRINPPTDNVSPRNIGPQSSSHVDDNPKGSAVPEAGRKELNFNKKRFSFAELKHVTNNFRDLIGVGGFGEVFKGHIEGRLEVAVKLRSESSSQGIQQFLNEVEKLSRVHHKNLVSLIGYCEEGNQIALVYEYMQKGNLQDWIRGSALSLPWKQRLQIAYESAQGLEYLHKMCNPPLIHRDIKTSNILLSANLEAKVSDFGLVRDCSGPHVTTRVVGTPGYLDPYYASTSQLTEKSDVFSFGVILLELITGKSPIIQGPQGGQHLTQFVQQRLSKGKIESIVDPNMGSQYNINSIWKVADMALRCTNHPGNRPDMTAIVTELKEALKLEMSSMESSSVASEDISQYSGYSRNDFPAGGEVYSGNFEMARMGGLPLPDYGPIAR</sequence>
<keyword evidence="7 20" id="KW-0812">Transmembrane</keyword>
<dbReference type="SUPFAM" id="SSF52058">
    <property type="entry name" value="L domain-like"/>
    <property type="match status" value="1"/>
</dbReference>
<comment type="catalytic activity">
    <reaction evidence="17">
        <text>L-seryl-[protein] + ATP = O-phospho-L-seryl-[protein] + ADP + H(+)</text>
        <dbReference type="Rhea" id="RHEA:17989"/>
        <dbReference type="Rhea" id="RHEA-COMP:9863"/>
        <dbReference type="Rhea" id="RHEA-COMP:11604"/>
        <dbReference type="ChEBI" id="CHEBI:15378"/>
        <dbReference type="ChEBI" id="CHEBI:29999"/>
        <dbReference type="ChEBI" id="CHEBI:30616"/>
        <dbReference type="ChEBI" id="CHEBI:83421"/>
        <dbReference type="ChEBI" id="CHEBI:456216"/>
        <dbReference type="EC" id="2.7.11.1"/>
    </reaction>
</comment>
<evidence type="ECO:0000256" key="14">
    <source>
        <dbReference type="ARBA" id="ARBA00023136"/>
    </source>
</evidence>
<evidence type="ECO:0000256" key="5">
    <source>
        <dbReference type="ARBA" id="ARBA00022614"/>
    </source>
</evidence>
<feature type="compositionally biased region" description="Polar residues" evidence="19">
    <location>
        <begin position="535"/>
        <end position="554"/>
    </location>
</feature>
<dbReference type="Gene3D" id="3.80.10.10">
    <property type="entry name" value="Ribonuclease Inhibitor"/>
    <property type="match status" value="1"/>
</dbReference>
<protein>
    <recommendedName>
        <fullName evidence="2">non-specific serine/threonine protein kinase</fullName>
        <ecNumber evidence="2">2.7.11.1</ecNumber>
    </recommendedName>
</protein>
<evidence type="ECO:0000256" key="3">
    <source>
        <dbReference type="ARBA" id="ARBA00022475"/>
    </source>
</evidence>
<evidence type="ECO:0000313" key="22">
    <source>
        <dbReference type="EMBL" id="KAJ4780579.1"/>
    </source>
</evidence>
<dbReference type="InterPro" id="IPR000719">
    <property type="entry name" value="Prot_kinase_dom"/>
</dbReference>
<dbReference type="FunFam" id="1.10.510.10:FF:000468">
    <property type="entry name" value="PTI1-like tyrosine-protein kinase 3"/>
    <property type="match status" value="1"/>
</dbReference>
<organism evidence="22 23">
    <name type="scientific">Rhynchospora pubera</name>
    <dbReference type="NCBI Taxonomy" id="906938"/>
    <lineage>
        <taxon>Eukaryota</taxon>
        <taxon>Viridiplantae</taxon>
        <taxon>Streptophyta</taxon>
        <taxon>Embryophyta</taxon>
        <taxon>Tracheophyta</taxon>
        <taxon>Spermatophyta</taxon>
        <taxon>Magnoliopsida</taxon>
        <taxon>Liliopsida</taxon>
        <taxon>Poales</taxon>
        <taxon>Cyperaceae</taxon>
        <taxon>Cyperoideae</taxon>
        <taxon>Rhynchosporeae</taxon>
        <taxon>Rhynchospora</taxon>
    </lineage>
</organism>
<dbReference type="GO" id="GO:0005524">
    <property type="term" value="F:ATP binding"/>
    <property type="evidence" value="ECO:0007669"/>
    <property type="project" value="UniProtKB-UniRule"/>
</dbReference>
<evidence type="ECO:0000256" key="8">
    <source>
        <dbReference type="ARBA" id="ARBA00022729"/>
    </source>
</evidence>
<evidence type="ECO:0000256" key="13">
    <source>
        <dbReference type="ARBA" id="ARBA00022989"/>
    </source>
</evidence>
<dbReference type="InterPro" id="IPR032675">
    <property type="entry name" value="LRR_dom_sf"/>
</dbReference>
<dbReference type="Gene3D" id="2.60.120.430">
    <property type="entry name" value="Galactose-binding lectin"/>
    <property type="match status" value="1"/>
</dbReference>
<evidence type="ECO:0000259" key="21">
    <source>
        <dbReference type="PROSITE" id="PS50011"/>
    </source>
</evidence>
<dbReference type="FunFam" id="3.80.10.10:FF:000129">
    <property type="entry name" value="Leucine-rich repeat receptor-like kinase"/>
    <property type="match status" value="1"/>
</dbReference>
<keyword evidence="5" id="KW-0433">Leucine-rich repeat</keyword>
<feature type="region of interest" description="Disordered" evidence="19">
    <location>
        <begin position="535"/>
        <end position="568"/>
    </location>
</feature>
<evidence type="ECO:0000313" key="23">
    <source>
        <dbReference type="Proteomes" id="UP001140206"/>
    </source>
</evidence>
<evidence type="ECO:0000256" key="4">
    <source>
        <dbReference type="ARBA" id="ARBA00022527"/>
    </source>
</evidence>
<keyword evidence="3" id="KW-1003">Cell membrane</keyword>
<dbReference type="InterPro" id="IPR024788">
    <property type="entry name" value="Malectin-like_Carb-bd_dom"/>
</dbReference>
<evidence type="ECO:0000256" key="9">
    <source>
        <dbReference type="ARBA" id="ARBA00022737"/>
    </source>
</evidence>
<dbReference type="SUPFAM" id="SSF56112">
    <property type="entry name" value="Protein kinase-like (PK-like)"/>
    <property type="match status" value="1"/>
</dbReference>
<dbReference type="PROSITE" id="PS00107">
    <property type="entry name" value="PROTEIN_KINASE_ATP"/>
    <property type="match status" value="1"/>
</dbReference>
<comment type="catalytic activity">
    <reaction evidence="16">
        <text>L-threonyl-[protein] + ATP = O-phospho-L-threonyl-[protein] + ADP + H(+)</text>
        <dbReference type="Rhea" id="RHEA:46608"/>
        <dbReference type="Rhea" id="RHEA-COMP:11060"/>
        <dbReference type="Rhea" id="RHEA-COMP:11605"/>
        <dbReference type="ChEBI" id="CHEBI:15378"/>
        <dbReference type="ChEBI" id="CHEBI:30013"/>
        <dbReference type="ChEBI" id="CHEBI:30616"/>
        <dbReference type="ChEBI" id="CHEBI:61977"/>
        <dbReference type="ChEBI" id="CHEBI:456216"/>
        <dbReference type="EC" id="2.7.11.1"/>
    </reaction>
</comment>
<reference evidence="22" key="1">
    <citation type="submission" date="2022-08" db="EMBL/GenBank/DDBJ databases">
        <authorList>
            <person name="Marques A."/>
        </authorList>
    </citation>
    <scope>NUCLEOTIDE SEQUENCE</scope>
    <source>
        <strain evidence="22">RhyPub2mFocal</strain>
        <tissue evidence="22">Leaves</tissue>
    </source>
</reference>
<dbReference type="InterPro" id="IPR017441">
    <property type="entry name" value="Protein_kinase_ATP_BS"/>
</dbReference>
<comment type="subcellular location">
    <subcellularLocation>
        <location evidence="1">Cell membrane</location>
        <topology evidence="1">Single-pass membrane protein</topology>
    </subcellularLocation>
</comment>
<evidence type="ECO:0000256" key="17">
    <source>
        <dbReference type="ARBA" id="ARBA00048679"/>
    </source>
</evidence>
<proteinExistence type="predicted"/>
<keyword evidence="15" id="KW-1015">Disulfide bond</keyword>
<keyword evidence="10 18" id="KW-0547">Nucleotide-binding</keyword>
<keyword evidence="4" id="KW-0723">Serine/threonine-protein kinase</keyword>
<name>A0AAV8EMN1_9POAL</name>
<keyword evidence="14 20" id="KW-0472">Membrane</keyword>
<evidence type="ECO:0000256" key="15">
    <source>
        <dbReference type="ARBA" id="ARBA00023157"/>
    </source>
</evidence>
<keyword evidence="9" id="KW-0677">Repeat</keyword>
<dbReference type="GO" id="GO:0005886">
    <property type="term" value="C:plasma membrane"/>
    <property type="evidence" value="ECO:0007669"/>
    <property type="project" value="UniProtKB-SubCell"/>
</dbReference>
<keyword evidence="23" id="KW-1185">Reference proteome</keyword>
<feature type="transmembrane region" description="Helical" evidence="20">
    <location>
        <begin position="502"/>
        <end position="527"/>
    </location>
</feature>
<evidence type="ECO:0000256" key="12">
    <source>
        <dbReference type="ARBA" id="ARBA00022840"/>
    </source>
</evidence>
<dbReference type="PROSITE" id="PS50011">
    <property type="entry name" value="PROTEIN_KINASE_DOM"/>
    <property type="match status" value="1"/>
</dbReference>
<feature type="domain" description="Protein kinase" evidence="21">
    <location>
        <begin position="590"/>
        <end position="858"/>
    </location>
</feature>
<dbReference type="Pfam" id="PF07714">
    <property type="entry name" value="PK_Tyr_Ser-Thr"/>
    <property type="match status" value="1"/>
</dbReference>
<evidence type="ECO:0000256" key="18">
    <source>
        <dbReference type="PROSITE-ProRule" id="PRU10141"/>
    </source>
</evidence>
<keyword evidence="6" id="KW-0808">Transferase</keyword>
<dbReference type="PANTHER" id="PTHR45631:SF202">
    <property type="entry name" value="SENESCENCE-INDUCED RECEPTOR-LIKE SERINE_THREONINE-PROTEIN KINASE"/>
    <property type="match status" value="1"/>
</dbReference>
<evidence type="ECO:0000256" key="20">
    <source>
        <dbReference type="SAM" id="Phobius"/>
    </source>
</evidence>
<dbReference type="PANTHER" id="PTHR45631">
    <property type="entry name" value="OS07G0107800 PROTEIN-RELATED"/>
    <property type="match status" value="1"/>
</dbReference>
<dbReference type="SMART" id="SM00220">
    <property type="entry name" value="S_TKc"/>
    <property type="match status" value="1"/>
</dbReference>
<keyword evidence="8" id="KW-0732">Signal</keyword>
<comment type="caution">
    <text evidence="22">The sequence shown here is derived from an EMBL/GenBank/DDBJ whole genome shotgun (WGS) entry which is preliminary data.</text>
</comment>
<evidence type="ECO:0000256" key="16">
    <source>
        <dbReference type="ARBA" id="ARBA00047899"/>
    </source>
</evidence>
<dbReference type="PROSITE" id="PS00108">
    <property type="entry name" value="PROTEIN_KINASE_ST"/>
    <property type="match status" value="1"/>
</dbReference>
<evidence type="ECO:0000256" key="1">
    <source>
        <dbReference type="ARBA" id="ARBA00004162"/>
    </source>
</evidence>
<dbReference type="Gene3D" id="1.10.510.10">
    <property type="entry name" value="Transferase(Phosphotransferase) domain 1"/>
    <property type="match status" value="1"/>
</dbReference>
<dbReference type="Pfam" id="PF13855">
    <property type="entry name" value="LRR_8"/>
    <property type="match status" value="1"/>
</dbReference>
<feature type="binding site" evidence="18">
    <location>
        <position position="618"/>
    </location>
    <ligand>
        <name>ATP</name>
        <dbReference type="ChEBI" id="CHEBI:30616"/>
    </ligand>
</feature>
<keyword evidence="13 20" id="KW-1133">Transmembrane helix</keyword>
<dbReference type="InterPro" id="IPR011009">
    <property type="entry name" value="Kinase-like_dom_sf"/>
</dbReference>